<evidence type="ECO:0000313" key="2">
    <source>
        <dbReference type="EMBL" id="XAE51901.1"/>
    </source>
</evidence>
<evidence type="ECO:0000313" key="3">
    <source>
        <dbReference type="Proteomes" id="UP001448498"/>
    </source>
</evidence>
<protein>
    <submittedName>
        <fullName evidence="2">Uncharacterized protein</fullName>
    </submittedName>
</protein>
<sequence>MKTNEMFMTASAPADAGRREWLPIAVPFPQPCFVAPFVPDGESFDSAPPTPRARPTGRA</sequence>
<feature type="region of interest" description="Disordered" evidence="1">
    <location>
        <begin position="39"/>
        <end position="59"/>
    </location>
</feature>
<organism evidence="2 3">
    <name type="scientific">Burkholderia arboris</name>
    <dbReference type="NCBI Taxonomy" id="488730"/>
    <lineage>
        <taxon>Bacteria</taxon>
        <taxon>Pseudomonadati</taxon>
        <taxon>Pseudomonadota</taxon>
        <taxon>Betaproteobacteria</taxon>
        <taxon>Burkholderiales</taxon>
        <taxon>Burkholderiaceae</taxon>
        <taxon>Burkholderia</taxon>
        <taxon>Burkholderia cepacia complex</taxon>
    </lineage>
</organism>
<name>A0ABZ3DT93_9BURK</name>
<dbReference type="RefSeq" id="WP_340625403.1">
    <property type="nucleotide sequence ID" value="NZ_CP109822.1"/>
</dbReference>
<dbReference type="Proteomes" id="UP001448498">
    <property type="component" value="Chromosome 3"/>
</dbReference>
<gene>
    <name evidence="2" type="ORF">OHZ10_20405</name>
</gene>
<reference evidence="2 3" key="1">
    <citation type="submission" date="2022-10" db="EMBL/GenBank/DDBJ databases">
        <title>Genomic of Burkholderia cepacia PN-1.</title>
        <authorList>
            <person name="Yang Y."/>
            <person name="Guan H."/>
            <person name="Huang J."/>
        </authorList>
    </citation>
    <scope>NUCLEOTIDE SEQUENCE [LARGE SCALE GENOMIC DNA]</scope>
    <source>
        <strain evidence="2 3">PN-1</strain>
    </source>
</reference>
<accession>A0ABZ3DT93</accession>
<evidence type="ECO:0000256" key="1">
    <source>
        <dbReference type="SAM" id="MobiDB-lite"/>
    </source>
</evidence>
<keyword evidence="3" id="KW-1185">Reference proteome</keyword>
<proteinExistence type="predicted"/>
<dbReference type="EMBL" id="CP109822">
    <property type="protein sequence ID" value="XAE51901.1"/>
    <property type="molecule type" value="Genomic_DNA"/>
</dbReference>